<reference evidence="2" key="1">
    <citation type="journal article" date="2017" name="Genome Biol.">
        <title>Comparative genomics reveals high biological diversity and specific adaptations in the industrially and medically important fungal genus Aspergillus.</title>
        <authorList>
            <person name="de Vries R.P."/>
            <person name="Riley R."/>
            <person name="Wiebenga A."/>
            <person name="Aguilar-Osorio G."/>
            <person name="Amillis S."/>
            <person name="Uchima C.A."/>
            <person name="Anderluh G."/>
            <person name="Asadollahi M."/>
            <person name="Askin M."/>
            <person name="Barry K."/>
            <person name="Battaglia E."/>
            <person name="Bayram O."/>
            <person name="Benocci T."/>
            <person name="Braus-Stromeyer S.A."/>
            <person name="Caldana C."/>
            <person name="Canovas D."/>
            <person name="Cerqueira G.C."/>
            <person name="Chen F."/>
            <person name="Chen W."/>
            <person name="Choi C."/>
            <person name="Clum A."/>
            <person name="Dos Santos R.A."/>
            <person name="Damasio A.R."/>
            <person name="Diallinas G."/>
            <person name="Emri T."/>
            <person name="Fekete E."/>
            <person name="Flipphi M."/>
            <person name="Freyberg S."/>
            <person name="Gallo A."/>
            <person name="Gournas C."/>
            <person name="Habgood R."/>
            <person name="Hainaut M."/>
            <person name="Harispe M.L."/>
            <person name="Henrissat B."/>
            <person name="Hilden K.S."/>
            <person name="Hope R."/>
            <person name="Hossain A."/>
            <person name="Karabika E."/>
            <person name="Karaffa L."/>
            <person name="Karanyi Z."/>
            <person name="Krasevec N."/>
            <person name="Kuo A."/>
            <person name="Kusch H."/>
            <person name="LaButti K."/>
            <person name="Lagendijk E.L."/>
            <person name="Lapidus A."/>
            <person name="Levasseur A."/>
            <person name="Lindquist E."/>
            <person name="Lipzen A."/>
            <person name="Logrieco A.F."/>
            <person name="MacCabe A."/>
            <person name="Maekelae M.R."/>
            <person name="Malavazi I."/>
            <person name="Melin P."/>
            <person name="Meyer V."/>
            <person name="Mielnichuk N."/>
            <person name="Miskei M."/>
            <person name="Molnar A.P."/>
            <person name="Mule G."/>
            <person name="Ngan C.Y."/>
            <person name="Orejas M."/>
            <person name="Orosz E."/>
            <person name="Ouedraogo J.P."/>
            <person name="Overkamp K.M."/>
            <person name="Park H.-S."/>
            <person name="Perrone G."/>
            <person name="Piumi F."/>
            <person name="Punt P.J."/>
            <person name="Ram A.F."/>
            <person name="Ramon A."/>
            <person name="Rauscher S."/>
            <person name="Record E."/>
            <person name="Riano-Pachon D.M."/>
            <person name="Robert V."/>
            <person name="Roehrig J."/>
            <person name="Ruller R."/>
            <person name="Salamov A."/>
            <person name="Salih N.S."/>
            <person name="Samson R.A."/>
            <person name="Sandor E."/>
            <person name="Sanguinetti M."/>
            <person name="Schuetze T."/>
            <person name="Sepcic K."/>
            <person name="Shelest E."/>
            <person name="Sherlock G."/>
            <person name="Sophianopoulou V."/>
            <person name="Squina F.M."/>
            <person name="Sun H."/>
            <person name="Susca A."/>
            <person name="Todd R.B."/>
            <person name="Tsang A."/>
            <person name="Unkles S.E."/>
            <person name="van de Wiele N."/>
            <person name="van Rossen-Uffink D."/>
            <person name="Oliveira J.V."/>
            <person name="Vesth T.C."/>
            <person name="Visser J."/>
            <person name="Yu J.-H."/>
            <person name="Zhou M."/>
            <person name="Andersen M.R."/>
            <person name="Archer D.B."/>
            <person name="Baker S.E."/>
            <person name="Benoit I."/>
            <person name="Brakhage A.A."/>
            <person name="Braus G.H."/>
            <person name="Fischer R."/>
            <person name="Frisvad J.C."/>
            <person name="Goldman G.H."/>
            <person name="Houbraken J."/>
            <person name="Oakley B."/>
            <person name="Pocsi I."/>
            <person name="Scazzocchio C."/>
            <person name="Seiboth B."/>
            <person name="vanKuyk P.A."/>
            <person name="Wortman J."/>
            <person name="Dyer P.S."/>
            <person name="Grigoriev I.V."/>
        </authorList>
    </citation>
    <scope>NUCLEOTIDE SEQUENCE [LARGE SCALE GENOMIC DNA]</scope>
    <source>
        <strain evidence="2">DTO 134E9</strain>
    </source>
</reference>
<dbReference type="EMBL" id="KV878218">
    <property type="protein sequence ID" value="OJJ29866.1"/>
    <property type="molecule type" value="Genomic_DNA"/>
</dbReference>
<keyword evidence="2" id="KW-1185">Reference proteome</keyword>
<proteinExistence type="predicted"/>
<dbReference type="VEuPathDB" id="FungiDB:ASPWEDRAFT_177600"/>
<dbReference type="CDD" id="cd14688">
    <property type="entry name" value="bZIP_YAP"/>
    <property type="match status" value="1"/>
</dbReference>
<sequence>MEYAELLSMKHSARDDWSVGATPAERRKLQNRINQRTYRLRQLIKHPQKKNPSRWKKIGSLVDDRDQPTRRGNITPVLPRAPVILATQNCSIAPEGARDLLIQFEMTAYQSYRSRLPVADHLLTLVKVNVYRAFFENLAALGMDAGWMRADAVSPFCMLKPDSLVSTLPANLQPTAIQVQVPHHPWLDFFPHPRMRDHLILANDFDDDELCVDIMGFWNTNRPDAGLTIWGPPWIFQNWELSEGFMQKYRWAIQDCPELLRSTNYWRTLRGEKQLQSLRPLDMDDQDQNMRNEPMFDFM</sequence>
<name>A0A1L9R4M7_ASPWE</name>
<dbReference type="PANTHER" id="PTHR38116:SF1">
    <property type="entry name" value="BZIP DOMAIN-CONTAINING PROTEIN"/>
    <property type="match status" value="1"/>
</dbReference>
<dbReference type="Pfam" id="PF11905">
    <property type="entry name" value="DUF3425"/>
    <property type="match status" value="1"/>
</dbReference>
<dbReference type="InterPro" id="IPR021833">
    <property type="entry name" value="DUF3425"/>
</dbReference>
<evidence type="ECO:0000313" key="2">
    <source>
        <dbReference type="Proteomes" id="UP000184383"/>
    </source>
</evidence>
<dbReference type="STRING" id="1073089.A0A1L9R4M7"/>
<protein>
    <recommendedName>
        <fullName evidence="3">BZIP domain-containing protein</fullName>
    </recommendedName>
</protein>
<gene>
    <name evidence="1" type="ORF">ASPWEDRAFT_177600</name>
</gene>
<dbReference type="PANTHER" id="PTHR38116">
    <property type="entry name" value="CHROMOSOME 7, WHOLE GENOME SHOTGUN SEQUENCE"/>
    <property type="match status" value="1"/>
</dbReference>
<dbReference type="AlphaFoldDB" id="A0A1L9R4M7"/>
<evidence type="ECO:0008006" key="3">
    <source>
        <dbReference type="Google" id="ProtNLM"/>
    </source>
</evidence>
<evidence type="ECO:0000313" key="1">
    <source>
        <dbReference type="EMBL" id="OJJ29866.1"/>
    </source>
</evidence>
<dbReference type="Proteomes" id="UP000184383">
    <property type="component" value="Unassembled WGS sequence"/>
</dbReference>
<dbReference type="RefSeq" id="XP_040683543.1">
    <property type="nucleotide sequence ID" value="XM_040831686.1"/>
</dbReference>
<dbReference type="OrthoDB" id="2245989at2759"/>
<dbReference type="GeneID" id="63747534"/>
<organism evidence="1 2">
    <name type="scientific">Aspergillus wentii DTO 134E9</name>
    <dbReference type="NCBI Taxonomy" id="1073089"/>
    <lineage>
        <taxon>Eukaryota</taxon>
        <taxon>Fungi</taxon>
        <taxon>Dikarya</taxon>
        <taxon>Ascomycota</taxon>
        <taxon>Pezizomycotina</taxon>
        <taxon>Eurotiomycetes</taxon>
        <taxon>Eurotiomycetidae</taxon>
        <taxon>Eurotiales</taxon>
        <taxon>Aspergillaceae</taxon>
        <taxon>Aspergillus</taxon>
        <taxon>Aspergillus subgen. Cremei</taxon>
    </lineage>
</organism>
<accession>A0A1L9R4M7</accession>